<organism evidence="1 2">
    <name type="scientific">Riccia sorocarpa</name>
    <dbReference type="NCBI Taxonomy" id="122646"/>
    <lineage>
        <taxon>Eukaryota</taxon>
        <taxon>Viridiplantae</taxon>
        <taxon>Streptophyta</taxon>
        <taxon>Embryophyta</taxon>
        <taxon>Marchantiophyta</taxon>
        <taxon>Marchantiopsida</taxon>
        <taxon>Marchantiidae</taxon>
        <taxon>Marchantiales</taxon>
        <taxon>Ricciaceae</taxon>
        <taxon>Riccia</taxon>
    </lineage>
</organism>
<dbReference type="AlphaFoldDB" id="A0ABD3HT48"/>
<dbReference type="EMBL" id="JBJQOH010000003">
    <property type="protein sequence ID" value="KAL3693296.1"/>
    <property type="molecule type" value="Genomic_DNA"/>
</dbReference>
<keyword evidence="2" id="KW-1185">Reference proteome</keyword>
<proteinExistence type="predicted"/>
<evidence type="ECO:0000313" key="2">
    <source>
        <dbReference type="Proteomes" id="UP001633002"/>
    </source>
</evidence>
<accession>A0ABD3HT48</accession>
<dbReference type="Proteomes" id="UP001633002">
    <property type="component" value="Unassembled WGS sequence"/>
</dbReference>
<comment type="caution">
    <text evidence="1">The sequence shown here is derived from an EMBL/GenBank/DDBJ whole genome shotgun (WGS) entry which is preliminary data.</text>
</comment>
<reference evidence="1 2" key="1">
    <citation type="submission" date="2024-09" db="EMBL/GenBank/DDBJ databases">
        <title>Chromosome-scale assembly of Riccia sorocarpa.</title>
        <authorList>
            <person name="Paukszto L."/>
        </authorList>
    </citation>
    <scope>NUCLEOTIDE SEQUENCE [LARGE SCALE GENOMIC DNA]</scope>
    <source>
        <strain evidence="1">LP-2024</strain>
        <tissue evidence="1">Aerial parts of the thallus</tissue>
    </source>
</reference>
<gene>
    <name evidence="1" type="ORF">R1sor_006947</name>
</gene>
<protein>
    <submittedName>
        <fullName evidence="1">Uncharacterized protein</fullName>
    </submittedName>
</protein>
<sequence>MSAVTSDYAVIASSAIGRKRSVALLFRKDFQLLNSGGDSRGSEFEWFVDGDWNVVTVAEDSSPRSNVQSDEVILFQELCNKLGVHDARAVAIKLEGPKFTIPQFREGRFTLSCVDRMYVPDCEVQNVHHSRFWTLDHISLSALISLHKRDSTNVVAGRSGYFKTDTCIVQQNFSYLKDIWAELQDKHSDCSPMEGFL</sequence>
<name>A0ABD3HT48_9MARC</name>
<evidence type="ECO:0000313" key="1">
    <source>
        <dbReference type="EMBL" id="KAL3693296.1"/>
    </source>
</evidence>